<name>A0A8S2N7F5_9BILA</name>
<gene>
    <name evidence="2" type="ORF">OVA965_LOCUS22703</name>
    <name evidence="3" type="ORF">TMI583_LOCUS23417</name>
</gene>
<organism evidence="3 4">
    <name type="scientific">Didymodactylos carnosus</name>
    <dbReference type="NCBI Taxonomy" id="1234261"/>
    <lineage>
        <taxon>Eukaryota</taxon>
        <taxon>Metazoa</taxon>
        <taxon>Spiralia</taxon>
        <taxon>Gnathifera</taxon>
        <taxon>Rotifera</taxon>
        <taxon>Eurotatoria</taxon>
        <taxon>Bdelloidea</taxon>
        <taxon>Philodinida</taxon>
        <taxon>Philodinidae</taxon>
        <taxon>Didymodactylos</taxon>
    </lineage>
</organism>
<dbReference type="EMBL" id="CAJOBA010034418">
    <property type="protein sequence ID" value="CAF3984935.1"/>
    <property type="molecule type" value="Genomic_DNA"/>
</dbReference>
<reference evidence="3" key="1">
    <citation type="submission" date="2021-02" db="EMBL/GenBank/DDBJ databases">
        <authorList>
            <person name="Nowell W R."/>
        </authorList>
    </citation>
    <scope>NUCLEOTIDE SEQUENCE</scope>
</reference>
<dbReference type="EMBL" id="CAJNOK010012894">
    <property type="protein sequence ID" value="CAF1173689.1"/>
    <property type="molecule type" value="Genomic_DNA"/>
</dbReference>
<dbReference type="Proteomes" id="UP000682733">
    <property type="component" value="Unassembled WGS sequence"/>
</dbReference>
<evidence type="ECO:0000313" key="3">
    <source>
        <dbReference type="EMBL" id="CAF3984935.1"/>
    </source>
</evidence>
<keyword evidence="1" id="KW-0812">Transmembrane</keyword>
<evidence type="ECO:0000313" key="2">
    <source>
        <dbReference type="EMBL" id="CAF1173689.1"/>
    </source>
</evidence>
<keyword evidence="1" id="KW-1133">Transmembrane helix</keyword>
<evidence type="ECO:0000313" key="4">
    <source>
        <dbReference type="Proteomes" id="UP000682733"/>
    </source>
</evidence>
<dbReference type="AlphaFoldDB" id="A0A8S2N7F5"/>
<evidence type="ECO:0000256" key="1">
    <source>
        <dbReference type="SAM" id="Phobius"/>
    </source>
</evidence>
<proteinExistence type="predicted"/>
<comment type="caution">
    <text evidence="3">The sequence shown here is derived from an EMBL/GenBank/DDBJ whole genome shotgun (WGS) entry which is preliminary data.</text>
</comment>
<sequence length="77" mass="8726">MLMMGNGKDDDSIYPFMAGEQVLGTIIGLLYMLLHKVKLLTVKGDFGSVSWVLEKDKSRDVCSKLPELIYQLKGQRY</sequence>
<dbReference type="Proteomes" id="UP000677228">
    <property type="component" value="Unassembled WGS sequence"/>
</dbReference>
<feature type="transmembrane region" description="Helical" evidence="1">
    <location>
        <begin position="12"/>
        <end position="34"/>
    </location>
</feature>
<keyword evidence="1" id="KW-0472">Membrane</keyword>
<protein>
    <submittedName>
        <fullName evidence="3">Uncharacterized protein</fullName>
    </submittedName>
</protein>
<accession>A0A8S2N7F5</accession>